<evidence type="ECO:0000313" key="1">
    <source>
        <dbReference type="EMBL" id="QDT34110.1"/>
    </source>
</evidence>
<reference evidence="1 2" key="1">
    <citation type="submission" date="2019-02" db="EMBL/GenBank/DDBJ databases">
        <title>Deep-cultivation of Planctomycetes and their phenomic and genomic characterization uncovers novel biology.</title>
        <authorList>
            <person name="Wiegand S."/>
            <person name="Jogler M."/>
            <person name="Boedeker C."/>
            <person name="Pinto D."/>
            <person name="Vollmers J."/>
            <person name="Rivas-Marin E."/>
            <person name="Kohn T."/>
            <person name="Peeters S.H."/>
            <person name="Heuer A."/>
            <person name="Rast P."/>
            <person name="Oberbeckmann S."/>
            <person name="Bunk B."/>
            <person name="Jeske O."/>
            <person name="Meyerdierks A."/>
            <person name="Storesund J.E."/>
            <person name="Kallscheuer N."/>
            <person name="Luecker S."/>
            <person name="Lage O.M."/>
            <person name="Pohl T."/>
            <person name="Merkel B.J."/>
            <person name="Hornburger P."/>
            <person name="Mueller R.-W."/>
            <person name="Bruemmer F."/>
            <person name="Labrenz M."/>
            <person name="Spormann A.M."/>
            <person name="Op den Camp H."/>
            <person name="Overmann J."/>
            <person name="Amann R."/>
            <person name="Jetten M.S.M."/>
            <person name="Mascher T."/>
            <person name="Medema M.H."/>
            <person name="Devos D.P."/>
            <person name="Kaster A.-K."/>
            <person name="Ovreas L."/>
            <person name="Rohde M."/>
            <person name="Galperin M.Y."/>
            <person name="Jogler C."/>
        </authorList>
    </citation>
    <scope>NUCLEOTIDE SEQUENCE [LARGE SCALE GENOMIC DNA]</scope>
    <source>
        <strain evidence="1 2">Mal48</strain>
    </source>
</reference>
<protein>
    <submittedName>
        <fullName evidence="1">NHL repeat protein</fullName>
    </submittedName>
</protein>
<accession>A0A517QR52</accession>
<dbReference type="Proteomes" id="UP000315724">
    <property type="component" value="Chromosome"/>
</dbReference>
<evidence type="ECO:0000313" key="2">
    <source>
        <dbReference type="Proteomes" id="UP000315724"/>
    </source>
</evidence>
<proteinExistence type="predicted"/>
<dbReference type="RefSeq" id="WP_145201533.1">
    <property type="nucleotide sequence ID" value="NZ_CP036267.1"/>
</dbReference>
<dbReference type="KEGG" id="tpol:Mal48_33700"/>
<dbReference type="InterPro" id="IPR011042">
    <property type="entry name" value="6-blade_b-propeller_TolB-like"/>
</dbReference>
<name>A0A517QR52_9PLAN</name>
<dbReference type="SUPFAM" id="SSF63825">
    <property type="entry name" value="YWTD domain"/>
    <property type="match status" value="1"/>
</dbReference>
<dbReference type="OrthoDB" id="214006at2"/>
<sequence length="278" mass="30377">MFSRNIIAFMFASSIASLGIAQDQLVYPLDVAVGPEDSIYIADRKLPGIWKVVDGKLEIFFKGSKTFRTPLNAIRCVVVDDDGTVYAGDSATREVYSFSEDRKPLPLTQGHIGIAADLLIDGDHLIVSDLETQRIWTFPKTGGKPEEVAVIAAVRGLAKNESGELICVTTLQDPVRKISQQGEIEKLITGRPFQMTHHCVIAGENIYIADNYANTIWKAELSPGAKPEAYVSGAPMQKPVGLCRYKEGFLVADPHARQIFVIDKEGKVSPLLSQTGSN</sequence>
<dbReference type="Gene3D" id="2.120.10.30">
    <property type="entry name" value="TolB, C-terminal domain"/>
    <property type="match status" value="1"/>
</dbReference>
<dbReference type="AlphaFoldDB" id="A0A517QR52"/>
<dbReference type="Gene3D" id="2.40.10.500">
    <property type="match status" value="1"/>
</dbReference>
<organism evidence="1 2">
    <name type="scientific">Thalassoglobus polymorphus</name>
    <dbReference type="NCBI Taxonomy" id="2527994"/>
    <lineage>
        <taxon>Bacteria</taxon>
        <taxon>Pseudomonadati</taxon>
        <taxon>Planctomycetota</taxon>
        <taxon>Planctomycetia</taxon>
        <taxon>Planctomycetales</taxon>
        <taxon>Planctomycetaceae</taxon>
        <taxon>Thalassoglobus</taxon>
    </lineage>
</organism>
<keyword evidence="2" id="KW-1185">Reference proteome</keyword>
<gene>
    <name evidence="1" type="ORF">Mal48_33700</name>
</gene>
<dbReference type="EMBL" id="CP036267">
    <property type="protein sequence ID" value="QDT34110.1"/>
    <property type="molecule type" value="Genomic_DNA"/>
</dbReference>